<evidence type="ECO:0000313" key="2">
    <source>
        <dbReference type="Proteomes" id="UP000070121"/>
    </source>
</evidence>
<dbReference type="EMBL" id="JFFI01000428">
    <property type="protein sequence ID" value="KXH67739.1"/>
    <property type="molecule type" value="Genomic_DNA"/>
</dbReference>
<gene>
    <name evidence="1" type="ORF">CSAL01_01508</name>
</gene>
<dbReference type="Proteomes" id="UP000070121">
    <property type="component" value="Unassembled WGS sequence"/>
</dbReference>
<protein>
    <submittedName>
        <fullName evidence="1">Uncharacterized protein</fullName>
    </submittedName>
</protein>
<accession>A0A135V4Y4</accession>
<sequence length="234" mass="26635">MNHYVEDVQDLLISGFQLPINLLQTQCGHPTPSSSTELCKHCESSRVPHTPPESTINWKSYWVSKPKPSVSEESVLSQDQVCSLTFSGTESKSDLSFSPILQRNCECQLGIVSPVATHFCQQTQVPTPCSIFSETRTSNYPSDHTQLLMKLETLHLRQEAQPSQLQLCESESSNEAKDVDMISLDDFNWESSDSFRDFTEDPAHEFWKWDETVQQWAHQDEDTKSVVYCPVELD</sequence>
<name>A0A135V4Y4_9PEZI</name>
<comment type="caution">
    <text evidence="1">The sequence shown here is derived from an EMBL/GenBank/DDBJ whole genome shotgun (WGS) entry which is preliminary data.</text>
</comment>
<organism evidence="1 2">
    <name type="scientific">Colletotrichum salicis</name>
    <dbReference type="NCBI Taxonomy" id="1209931"/>
    <lineage>
        <taxon>Eukaryota</taxon>
        <taxon>Fungi</taxon>
        <taxon>Dikarya</taxon>
        <taxon>Ascomycota</taxon>
        <taxon>Pezizomycotina</taxon>
        <taxon>Sordariomycetes</taxon>
        <taxon>Hypocreomycetidae</taxon>
        <taxon>Glomerellales</taxon>
        <taxon>Glomerellaceae</taxon>
        <taxon>Colletotrichum</taxon>
        <taxon>Colletotrichum acutatum species complex</taxon>
    </lineage>
</organism>
<reference evidence="1 2" key="1">
    <citation type="submission" date="2014-02" db="EMBL/GenBank/DDBJ databases">
        <title>The genome sequence of Colletotrichum salicis CBS 607.94.</title>
        <authorList>
            <person name="Baroncelli R."/>
            <person name="Thon M.R."/>
        </authorList>
    </citation>
    <scope>NUCLEOTIDE SEQUENCE [LARGE SCALE GENOMIC DNA]</scope>
    <source>
        <strain evidence="1 2">CBS 607.94</strain>
    </source>
</reference>
<dbReference type="AlphaFoldDB" id="A0A135V4Y4"/>
<proteinExistence type="predicted"/>
<keyword evidence="2" id="KW-1185">Reference proteome</keyword>
<evidence type="ECO:0000313" key="1">
    <source>
        <dbReference type="EMBL" id="KXH67739.1"/>
    </source>
</evidence>